<dbReference type="EMBL" id="PGUY01000033">
    <property type="protein sequence ID" value="PLT29826.1"/>
    <property type="molecule type" value="Genomic_DNA"/>
</dbReference>
<evidence type="ECO:0000313" key="2">
    <source>
        <dbReference type="Proteomes" id="UP000234748"/>
    </source>
</evidence>
<dbReference type="Proteomes" id="UP000234748">
    <property type="component" value="Unassembled WGS sequence"/>
</dbReference>
<name>A0A2N5M634_9BACI</name>
<sequence>MNNAVEFLDTVKSNLRNTFESYYNQRKKVGSFDFNKFVSDDEFRQSIFILRNLAKQKGLDLRDTYKRNRTVEEFIMDIYFENEEGYIKLFARYFFSLQ</sequence>
<dbReference type="RefSeq" id="WP_101642060.1">
    <property type="nucleotide sequence ID" value="NZ_PGUY01000033.1"/>
</dbReference>
<keyword evidence="2" id="KW-1185">Reference proteome</keyword>
<reference evidence="1 2" key="1">
    <citation type="submission" date="2017-11" db="EMBL/GenBank/DDBJ databases">
        <title>Comparitive Functional Genomics of Dry Heat Resistant strains isolated from the Viking Spacecraft.</title>
        <authorList>
            <person name="Seuylemezian A."/>
            <person name="Cooper K."/>
            <person name="Vaishampayan P."/>
        </authorList>
    </citation>
    <scope>NUCLEOTIDE SEQUENCE [LARGE SCALE GENOMIC DNA]</scope>
    <source>
        <strain evidence="1 2">V1-29</strain>
    </source>
</reference>
<organism evidence="1 2">
    <name type="scientific">Peribacillus deserti</name>
    <dbReference type="NCBI Taxonomy" id="673318"/>
    <lineage>
        <taxon>Bacteria</taxon>
        <taxon>Bacillati</taxon>
        <taxon>Bacillota</taxon>
        <taxon>Bacilli</taxon>
        <taxon>Bacillales</taxon>
        <taxon>Bacillaceae</taxon>
        <taxon>Peribacillus</taxon>
    </lineage>
</organism>
<dbReference type="AlphaFoldDB" id="A0A2N5M634"/>
<evidence type="ECO:0000313" key="1">
    <source>
        <dbReference type="EMBL" id="PLT29826.1"/>
    </source>
</evidence>
<protein>
    <submittedName>
        <fullName evidence="1">Uncharacterized protein</fullName>
    </submittedName>
</protein>
<proteinExistence type="predicted"/>
<comment type="caution">
    <text evidence="1">The sequence shown here is derived from an EMBL/GenBank/DDBJ whole genome shotgun (WGS) entry which is preliminary data.</text>
</comment>
<gene>
    <name evidence="1" type="ORF">CUU66_11020</name>
</gene>
<accession>A0A2N5M634</accession>